<evidence type="ECO:0000313" key="2">
    <source>
        <dbReference type="Proteomes" id="UP001497535"/>
    </source>
</evidence>
<dbReference type="Proteomes" id="UP001497535">
    <property type="component" value="Unassembled WGS sequence"/>
</dbReference>
<sequence length="78" mass="8650">MASVWSWNDLLKGFCSCSNSTTAQTSEPISKIKETEKQNNSNKTTLSTTTSLNSDINNIWGMDQSWCSSTLGWVLILN</sequence>
<reference evidence="1" key="1">
    <citation type="submission" date="2023-11" db="EMBL/GenBank/DDBJ databases">
        <authorList>
            <person name="Poullet M."/>
        </authorList>
    </citation>
    <scope>NUCLEOTIDE SEQUENCE</scope>
    <source>
        <strain evidence="1">E1834</strain>
    </source>
</reference>
<evidence type="ECO:0000313" key="1">
    <source>
        <dbReference type="EMBL" id="CAK5106458.1"/>
    </source>
</evidence>
<name>A0ACB1AVS4_MELEN</name>
<protein>
    <submittedName>
        <fullName evidence="1">Uncharacterized protein</fullName>
    </submittedName>
</protein>
<accession>A0ACB1AVS4</accession>
<dbReference type="EMBL" id="CAVMJV010000122">
    <property type="protein sequence ID" value="CAK5106458.1"/>
    <property type="molecule type" value="Genomic_DNA"/>
</dbReference>
<proteinExistence type="predicted"/>
<organism evidence="1 2">
    <name type="scientific">Meloidogyne enterolobii</name>
    <name type="common">Root-knot nematode worm</name>
    <name type="synonym">Meloidogyne mayaguensis</name>
    <dbReference type="NCBI Taxonomy" id="390850"/>
    <lineage>
        <taxon>Eukaryota</taxon>
        <taxon>Metazoa</taxon>
        <taxon>Ecdysozoa</taxon>
        <taxon>Nematoda</taxon>
        <taxon>Chromadorea</taxon>
        <taxon>Rhabditida</taxon>
        <taxon>Tylenchina</taxon>
        <taxon>Tylenchomorpha</taxon>
        <taxon>Tylenchoidea</taxon>
        <taxon>Meloidogynidae</taxon>
        <taxon>Meloidogyninae</taxon>
        <taxon>Meloidogyne</taxon>
    </lineage>
</organism>
<comment type="caution">
    <text evidence="1">The sequence shown here is derived from an EMBL/GenBank/DDBJ whole genome shotgun (WGS) entry which is preliminary data.</text>
</comment>
<gene>
    <name evidence="1" type="ORF">MENTE1834_LOCUS43471</name>
</gene>
<keyword evidence="2" id="KW-1185">Reference proteome</keyword>